<dbReference type="OrthoDB" id="10249205at2759"/>
<feature type="domain" description="AAA+ ATPase" evidence="7">
    <location>
        <begin position="57"/>
        <end position="198"/>
    </location>
</feature>
<dbReference type="GO" id="GO:0003677">
    <property type="term" value="F:DNA binding"/>
    <property type="evidence" value="ECO:0007669"/>
    <property type="project" value="InterPro"/>
</dbReference>
<comment type="similarity">
    <text evidence="2">Belongs to the activator 1 small subunits family.</text>
</comment>
<dbReference type="GO" id="GO:0005524">
    <property type="term" value="F:ATP binding"/>
    <property type="evidence" value="ECO:0007669"/>
    <property type="project" value="UniProtKB-KW"/>
</dbReference>
<reference evidence="8 9" key="1">
    <citation type="submission" date="2019-03" db="EMBL/GenBank/DDBJ databases">
        <title>An improved genome assembly of the fluke Schistosoma japonicum.</title>
        <authorList>
            <person name="Hu W."/>
            <person name="Luo F."/>
            <person name="Yin M."/>
            <person name="Mo X."/>
            <person name="Sun C."/>
            <person name="Wu Q."/>
            <person name="Zhu B."/>
            <person name="Xiang M."/>
            <person name="Wang J."/>
            <person name="Wang Y."/>
            <person name="Zhang T."/>
            <person name="Xu B."/>
            <person name="Zheng H."/>
            <person name="Feng Z."/>
        </authorList>
    </citation>
    <scope>NUCLEOTIDE SEQUENCE [LARGE SCALE GENOMIC DNA]</scope>
    <source>
        <strain evidence="8">HuSjv2</strain>
        <tissue evidence="8">Worms</tissue>
    </source>
</reference>
<keyword evidence="6" id="KW-0539">Nucleus</keyword>
<proteinExistence type="inferred from homology"/>
<keyword evidence="4" id="KW-0547">Nucleotide-binding</keyword>
<dbReference type="Proteomes" id="UP000311919">
    <property type="component" value="Unassembled WGS sequence"/>
</dbReference>
<dbReference type="Pfam" id="PF00004">
    <property type="entry name" value="AAA"/>
    <property type="match status" value="1"/>
</dbReference>
<dbReference type="Gene3D" id="1.20.272.10">
    <property type="match status" value="1"/>
</dbReference>
<dbReference type="FunFam" id="3.40.50.300:FF:000129">
    <property type="entry name" value="Replication factor C subunit 5"/>
    <property type="match status" value="1"/>
</dbReference>
<dbReference type="GO" id="GO:0005663">
    <property type="term" value="C:DNA replication factor C complex"/>
    <property type="evidence" value="ECO:0007669"/>
    <property type="project" value="TreeGrafter"/>
</dbReference>
<evidence type="ECO:0000256" key="2">
    <source>
        <dbReference type="ARBA" id="ARBA00005378"/>
    </source>
</evidence>
<dbReference type="Pfam" id="PF08542">
    <property type="entry name" value="Rep_fac_C"/>
    <property type="match status" value="1"/>
</dbReference>
<dbReference type="GO" id="GO:0016887">
    <property type="term" value="F:ATP hydrolysis activity"/>
    <property type="evidence" value="ECO:0007669"/>
    <property type="project" value="InterPro"/>
</dbReference>
<dbReference type="SUPFAM" id="SSF48019">
    <property type="entry name" value="post-AAA+ oligomerization domain-like"/>
    <property type="match status" value="1"/>
</dbReference>
<dbReference type="InterPro" id="IPR013748">
    <property type="entry name" value="Rep_factorC_C"/>
</dbReference>
<name>A0A4Z2CYJ6_SCHJA</name>
<dbReference type="InterPro" id="IPR008921">
    <property type="entry name" value="DNA_pol3_clamp-load_cplx_C"/>
</dbReference>
<keyword evidence="3" id="KW-0235">DNA replication</keyword>
<dbReference type="InterPro" id="IPR003593">
    <property type="entry name" value="AAA+_ATPase"/>
</dbReference>
<dbReference type="STRING" id="6182.A0A4Z2CYJ6"/>
<evidence type="ECO:0000256" key="4">
    <source>
        <dbReference type="ARBA" id="ARBA00022741"/>
    </source>
</evidence>
<evidence type="ECO:0000256" key="3">
    <source>
        <dbReference type="ARBA" id="ARBA00022705"/>
    </source>
</evidence>
<dbReference type="Gene3D" id="3.40.50.300">
    <property type="entry name" value="P-loop containing nucleotide triphosphate hydrolases"/>
    <property type="match status" value="1"/>
</dbReference>
<dbReference type="PANTHER" id="PTHR11669">
    <property type="entry name" value="REPLICATION FACTOR C / DNA POLYMERASE III GAMMA-TAU SUBUNIT"/>
    <property type="match status" value="1"/>
</dbReference>
<keyword evidence="5" id="KW-0067">ATP-binding</keyword>
<dbReference type="FunFam" id="1.20.272.10:FF:000011">
    <property type="entry name" value="Replication factor C subunit 2"/>
    <property type="match status" value="1"/>
</dbReference>
<evidence type="ECO:0000259" key="7">
    <source>
        <dbReference type="SMART" id="SM00382"/>
    </source>
</evidence>
<dbReference type="PANTHER" id="PTHR11669:SF20">
    <property type="entry name" value="REPLICATION FACTOR C SUBUNIT 4"/>
    <property type="match status" value="1"/>
</dbReference>
<dbReference type="InterPro" id="IPR050238">
    <property type="entry name" value="DNA_Rep/Repair_Clamp_Loader"/>
</dbReference>
<dbReference type="CDD" id="cd18140">
    <property type="entry name" value="HLD_clamp_RFC"/>
    <property type="match status" value="1"/>
</dbReference>
<organism evidence="8 9">
    <name type="scientific">Schistosoma japonicum</name>
    <name type="common">Blood fluke</name>
    <dbReference type="NCBI Taxonomy" id="6182"/>
    <lineage>
        <taxon>Eukaryota</taxon>
        <taxon>Metazoa</taxon>
        <taxon>Spiralia</taxon>
        <taxon>Lophotrochozoa</taxon>
        <taxon>Platyhelminthes</taxon>
        <taxon>Trematoda</taxon>
        <taxon>Digenea</taxon>
        <taxon>Strigeidida</taxon>
        <taxon>Schistosomatoidea</taxon>
        <taxon>Schistosomatidae</taxon>
        <taxon>Schistosoma</taxon>
    </lineage>
</organism>
<dbReference type="InterPro" id="IPR003959">
    <property type="entry name" value="ATPase_AAA_core"/>
</dbReference>
<evidence type="ECO:0000256" key="6">
    <source>
        <dbReference type="ARBA" id="ARBA00023242"/>
    </source>
</evidence>
<protein>
    <submittedName>
        <fullName evidence="8">Replication factor C subunit 4 isoform 1</fullName>
    </submittedName>
</protein>
<keyword evidence="9" id="KW-1185">Reference proteome</keyword>
<evidence type="ECO:0000256" key="5">
    <source>
        <dbReference type="ARBA" id="ARBA00022840"/>
    </source>
</evidence>
<evidence type="ECO:0000313" key="8">
    <source>
        <dbReference type="EMBL" id="TNN09254.1"/>
    </source>
</evidence>
<dbReference type="GO" id="GO:0006261">
    <property type="term" value="P:DNA-templated DNA replication"/>
    <property type="evidence" value="ECO:0007669"/>
    <property type="project" value="TreeGrafter"/>
</dbReference>
<dbReference type="GO" id="GO:0006281">
    <property type="term" value="P:DNA repair"/>
    <property type="evidence" value="ECO:0007669"/>
    <property type="project" value="TreeGrafter"/>
</dbReference>
<gene>
    <name evidence="8" type="ORF">EWB00_006449</name>
</gene>
<dbReference type="CDD" id="cd00009">
    <property type="entry name" value="AAA"/>
    <property type="match status" value="1"/>
</dbReference>
<dbReference type="Gene3D" id="1.10.8.60">
    <property type="match status" value="1"/>
</dbReference>
<dbReference type="GO" id="GO:0003689">
    <property type="term" value="F:DNA clamp loader activity"/>
    <property type="evidence" value="ECO:0007669"/>
    <property type="project" value="TreeGrafter"/>
</dbReference>
<evidence type="ECO:0000313" key="9">
    <source>
        <dbReference type="Proteomes" id="UP000311919"/>
    </source>
</evidence>
<dbReference type="SUPFAM" id="SSF52540">
    <property type="entry name" value="P-loop containing nucleoside triphosphate hydrolases"/>
    <property type="match status" value="1"/>
</dbReference>
<comment type="caution">
    <text evidence="8">The sequence shown here is derived from an EMBL/GenBank/DDBJ whole genome shotgun (WGS) entry which is preliminary data.</text>
</comment>
<evidence type="ECO:0000256" key="1">
    <source>
        <dbReference type="ARBA" id="ARBA00004123"/>
    </source>
</evidence>
<dbReference type="InterPro" id="IPR027417">
    <property type="entry name" value="P-loop_NTPase"/>
</dbReference>
<comment type="subcellular location">
    <subcellularLocation>
        <location evidence="1">Nucleus</location>
    </subcellularLocation>
</comment>
<dbReference type="AlphaFoldDB" id="A0A4Z2CYJ6"/>
<dbReference type="InterPro" id="IPR047854">
    <property type="entry name" value="RFC_lid"/>
</dbReference>
<accession>A0A4Z2CYJ6</accession>
<dbReference type="EMBL" id="SKCS01000397">
    <property type="protein sequence ID" value="TNN09254.1"/>
    <property type="molecule type" value="Genomic_DNA"/>
</dbReference>
<sequence length="364" mass="40401">MDAFLTAFKQKPQEGKRLTRSQKHIPWVEKYRPKTIDEVAYQTEVVSVLRRCIGGSDLPNLLFYGPPGTGKTSLILALARQLFGPLYSERVLELNASDERGIVVIREKVKAFAHVAVSSSGSNTNSSGSSSTNIPPYKLIILDEADSMTAPAQAALRRTMETEMRTTRFCLTCNYVTRIIEPITSRCAKFRFRPLDNEIARARLRYIADAENLSVTDETLDHLLSLCRGDLRQGITMLQCVHQLIMSVDDSNSNSLSITSSELDEAAAVVPTDVIKSLVKTSENGNFDDLQVIIKNLLLEGYSAHQTIYQLHEYIINDEKLSCIQKASILESLALADSRLIDGADEYLQLLAIGGTLLKTIQSN</sequence>
<dbReference type="GO" id="GO:0005634">
    <property type="term" value="C:nucleus"/>
    <property type="evidence" value="ECO:0007669"/>
    <property type="project" value="UniProtKB-SubCell"/>
</dbReference>
<dbReference type="SMART" id="SM00382">
    <property type="entry name" value="AAA"/>
    <property type="match status" value="1"/>
</dbReference>